<organism evidence="3">
    <name type="scientific">Talaromyces marneffei PM1</name>
    <dbReference type="NCBI Taxonomy" id="1077442"/>
    <lineage>
        <taxon>Eukaryota</taxon>
        <taxon>Fungi</taxon>
        <taxon>Dikarya</taxon>
        <taxon>Ascomycota</taxon>
        <taxon>Pezizomycotina</taxon>
        <taxon>Eurotiomycetes</taxon>
        <taxon>Eurotiomycetidae</taxon>
        <taxon>Eurotiales</taxon>
        <taxon>Trichocomaceae</taxon>
        <taxon>Talaromyces</taxon>
        <taxon>Talaromyces sect. Talaromyces</taxon>
    </lineage>
</organism>
<evidence type="ECO:0000256" key="2">
    <source>
        <dbReference type="SAM" id="MobiDB-lite"/>
    </source>
</evidence>
<gene>
    <name evidence="3" type="ORF">GQ26_0020890</name>
</gene>
<feature type="region of interest" description="Disordered" evidence="2">
    <location>
        <begin position="1"/>
        <end position="43"/>
    </location>
</feature>
<keyword evidence="1" id="KW-0175">Coiled coil</keyword>
<dbReference type="EMBL" id="JPOX01000002">
    <property type="protein sequence ID" value="KFX52655.1"/>
    <property type="molecule type" value="Genomic_DNA"/>
</dbReference>
<feature type="coiled-coil region" evidence="1">
    <location>
        <begin position="43"/>
        <end position="71"/>
    </location>
</feature>
<dbReference type="AlphaFoldDB" id="A0A093VKB7"/>
<evidence type="ECO:0000256" key="1">
    <source>
        <dbReference type="SAM" id="Coils"/>
    </source>
</evidence>
<feature type="compositionally biased region" description="Basic and acidic residues" evidence="2">
    <location>
        <begin position="18"/>
        <end position="29"/>
    </location>
</feature>
<dbReference type="HOGENOM" id="CLU_2559005_0_0_1"/>
<dbReference type="GO" id="GO:0016874">
    <property type="term" value="F:ligase activity"/>
    <property type="evidence" value="ECO:0007669"/>
    <property type="project" value="UniProtKB-KW"/>
</dbReference>
<sequence length="82" mass="9602">MSGEDKEKAIQEFNISDEEYKKSAEDHGVNLDSQGWEEKKGNKSQLIDEIRKKSLENEKALEENRAALEKLWWRTAGVRHDR</sequence>
<comment type="caution">
    <text evidence="3">The sequence shown here is derived from an EMBL/GenBank/DDBJ whole genome shotgun (WGS) entry which is preliminary data.</text>
</comment>
<evidence type="ECO:0000313" key="3">
    <source>
        <dbReference type="EMBL" id="KFX52655.1"/>
    </source>
</evidence>
<keyword evidence="3" id="KW-0436">Ligase</keyword>
<reference evidence="3" key="1">
    <citation type="journal article" date="2014" name="PLoS Genet.">
        <title>Signature Gene Expression Reveals Novel Clues to the Molecular Mechanisms of Dimorphic Transition in Penicillium marneffei.</title>
        <authorList>
            <person name="Yang E."/>
            <person name="Wang G."/>
            <person name="Cai J."/>
            <person name="Woo P.C."/>
            <person name="Lau S.K."/>
            <person name="Yuen K.-Y."/>
            <person name="Chow W.-N."/>
            <person name="Lin X."/>
        </authorList>
    </citation>
    <scope>NUCLEOTIDE SEQUENCE [LARGE SCALE GENOMIC DNA]</scope>
    <source>
        <strain evidence="3">PM1</strain>
    </source>
</reference>
<accession>A0A093VKB7</accession>
<proteinExistence type="predicted"/>
<protein>
    <submittedName>
        <fullName evidence="3">Putative alanine--tRNA ligase, chloroplastic</fullName>
    </submittedName>
</protein>
<name>A0A093VKB7_TALMA</name>
<feature type="compositionally biased region" description="Basic and acidic residues" evidence="2">
    <location>
        <begin position="1"/>
        <end position="10"/>
    </location>
</feature>